<dbReference type="RefSeq" id="WP_113150199.1">
    <property type="nucleotide sequence ID" value="NZ_JAJOZR010000004.1"/>
</dbReference>
<accession>A0A9X1T6T8</accession>
<feature type="transmembrane region" description="Helical" evidence="1">
    <location>
        <begin position="44"/>
        <end position="65"/>
    </location>
</feature>
<name>A0A9X1T6T8_9HYPH</name>
<organism evidence="2 3">
    <name type="scientific">Rhizobium quercicola</name>
    <dbReference type="NCBI Taxonomy" id="2901226"/>
    <lineage>
        <taxon>Bacteria</taxon>
        <taxon>Pseudomonadati</taxon>
        <taxon>Pseudomonadota</taxon>
        <taxon>Alphaproteobacteria</taxon>
        <taxon>Hyphomicrobiales</taxon>
        <taxon>Rhizobiaceae</taxon>
        <taxon>Rhizobium/Agrobacterium group</taxon>
        <taxon>Rhizobium</taxon>
    </lineage>
</organism>
<evidence type="ECO:0000256" key="1">
    <source>
        <dbReference type="SAM" id="Phobius"/>
    </source>
</evidence>
<feature type="transmembrane region" description="Helical" evidence="1">
    <location>
        <begin position="72"/>
        <end position="91"/>
    </location>
</feature>
<evidence type="ECO:0000313" key="2">
    <source>
        <dbReference type="EMBL" id="MCD7109078.1"/>
    </source>
</evidence>
<keyword evidence="1" id="KW-0472">Membrane</keyword>
<evidence type="ECO:0000313" key="3">
    <source>
        <dbReference type="Proteomes" id="UP001139089"/>
    </source>
</evidence>
<proteinExistence type="predicted"/>
<gene>
    <name evidence="2" type="ORF">LRX75_08480</name>
</gene>
<reference evidence="2" key="1">
    <citation type="submission" date="2021-12" db="EMBL/GenBank/DDBJ databases">
        <authorList>
            <person name="Li Y."/>
        </authorList>
    </citation>
    <scope>NUCLEOTIDE SEQUENCE</scope>
    <source>
        <strain evidence="2">DKSPLA3</strain>
    </source>
</reference>
<dbReference type="Pfam" id="PF09945">
    <property type="entry name" value="DUF2177"/>
    <property type="match status" value="1"/>
</dbReference>
<comment type="caution">
    <text evidence="2">The sequence shown here is derived from an EMBL/GenBank/DDBJ whole genome shotgun (WGS) entry which is preliminary data.</text>
</comment>
<keyword evidence="3" id="KW-1185">Reference proteome</keyword>
<sequence>MKTYLIAYAGTLLSFLVVDAVWLGLVARTFYRDQLGDLMSPQPNLVVAAVFYLFFAAAIVILAVLPGLRAGSLMTAIGYGAVLGLAAYGTYDITNLSTLRNWPAMLSVVDMIWGTFLTALGAACGLMAVRWLGDASV</sequence>
<dbReference type="Proteomes" id="UP001139089">
    <property type="component" value="Unassembled WGS sequence"/>
</dbReference>
<dbReference type="InterPro" id="IPR018687">
    <property type="entry name" value="DUF2177_membr"/>
</dbReference>
<keyword evidence="1" id="KW-1133">Transmembrane helix</keyword>
<protein>
    <submittedName>
        <fullName evidence="2">DUF2177 family protein</fullName>
    </submittedName>
</protein>
<dbReference type="EMBL" id="JAJOZR010000004">
    <property type="protein sequence ID" value="MCD7109078.1"/>
    <property type="molecule type" value="Genomic_DNA"/>
</dbReference>
<feature type="transmembrane region" description="Helical" evidence="1">
    <location>
        <begin position="111"/>
        <end position="132"/>
    </location>
</feature>
<keyword evidence="1" id="KW-0812">Transmembrane</keyword>
<dbReference type="AlphaFoldDB" id="A0A9X1T6T8"/>